<evidence type="ECO:0000259" key="3">
    <source>
        <dbReference type="Pfam" id="PF01887"/>
    </source>
</evidence>
<dbReference type="RefSeq" id="WP_011058011.1">
    <property type="nucleotide sequence ID" value="NC_004113.1"/>
</dbReference>
<accession>Q8DGY5</accession>
<evidence type="ECO:0000256" key="2">
    <source>
        <dbReference type="ARBA" id="ARBA00024035"/>
    </source>
</evidence>
<dbReference type="InterPro" id="IPR023228">
    <property type="entry name" value="SAM_OH_AdoTrfase_N_sf"/>
</dbReference>
<dbReference type="PATRIC" id="fig|197221.4.peg.2282"/>
<name>Q8DGY5_THEVB</name>
<feature type="domain" description="S-adenosyl-l-methionine hydroxide adenosyltransferase C-terminal" evidence="4">
    <location>
        <begin position="176"/>
        <end position="254"/>
    </location>
</feature>
<evidence type="ECO:0000259" key="4">
    <source>
        <dbReference type="Pfam" id="PF20257"/>
    </source>
</evidence>
<sequence length="258" mass="27925">MAGCITLLTDFGYRDVYGGVMKGVIVSICPQAQVIDLCHEIPPQDCRTASFQLLQAVPYFPPETVHIVVVDPGVGTSRRAIALDLEVGYCIGPDNGVFSQVCDRYPPRRVIELTQPQFWRTASPSLTFHGRDIFAPVAAHLAAGTDFTLLGCAIDPDSLVRLPHLTYEMTPQGVQGWIQAIDHFGNVITTLPGHLLAKGYHQIRIQGQQISLVHTYGDAPPQHLIALVGSHGFIELAVNGGSAHSLLGCQNGDALWLV</sequence>
<evidence type="ECO:0000313" key="6">
    <source>
        <dbReference type="Proteomes" id="UP000000440"/>
    </source>
</evidence>
<protein>
    <submittedName>
        <fullName evidence="5">Tll2177 protein</fullName>
    </submittedName>
</protein>
<dbReference type="STRING" id="197221.gene:10748788"/>
<dbReference type="AlphaFoldDB" id="Q8DGY5"/>
<dbReference type="EMBL" id="BA000039">
    <property type="protein sequence ID" value="BAC09729.1"/>
    <property type="molecule type" value="Genomic_DNA"/>
</dbReference>
<dbReference type="InterPro" id="IPR046470">
    <property type="entry name" value="SAM_HAT_C"/>
</dbReference>
<keyword evidence="1" id="KW-0949">S-adenosyl-L-methionine</keyword>
<proteinExistence type="inferred from homology"/>
<dbReference type="InterPro" id="IPR002747">
    <property type="entry name" value="SAM_OH_AdoTrfase"/>
</dbReference>
<dbReference type="SUPFAM" id="SSF101852">
    <property type="entry name" value="Bacterial fluorinating enzyme, C-terminal domain"/>
    <property type="match status" value="1"/>
</dbReference>
<evidence type="ECO:0000256" key="1">
    <source>
        <dbReference type="ARBA" id="ARBA00022691"/>
    </source>
</evidence>
<reference evidence="5 6" key="1">
    <citation type="journal article" date="2002" name="DNA Res.">
        <title>Complete genome structure of the thermophilic cyanobacterium Thermosynechococcus elongatus BP-1.</title>
        <authorList>
            <person name="Nakamura Y."/>
            <person name="Kaneko T."/>
            <person name="Sato S."/>
            <person name="Ikeuchi M."/>
            <person name="Katoh H."/>
            <person name="Sasamoto S."/>
            <person name="Watanabe A."/>
            <person name="Iriguchi M."/>
            <person name="Kawashima K."/>
            <person name="Kimura T."/>
            <person name="Kishida Y."/>
            <person name="Kiyokawa C."/>
            <person name="Kohara M."/>
            <person name="Matsumoto M."/>
            <person name="Matsuno A."/>
            <person name="Nakazaki N."/>
            <person name="Shimpo S."/>
            <person name="Sugimoto M."/>
            <person name="Takeuchi C."/>
            <person name="Yamada M."/>
            <person name="Tabata S."/>
        </authorList>
    </citation>
    <scope>NUCLEOTIDE SEQUENCE [LARGE SCALE GENOMIC DNA]</scope>
    <source>
        <strain evidence="6">IAM M-273 / NIES-2133 / BP-1</strain>
    </source>
</reference>
<dbReference type="PANTHER" id="PTHR35092:SF1">
    <property type="entry name" value="CHLORINASE MJ1651"/>
    <property type="match status" value="1"/>
</dbReference>
<evidence type="ECO:0000313" key="5">
    <source>
        <dbReference type="EMBL" id="BAC09729.1"/>
    </source>
</evidence>
<dbReference type="InterPro" id="IPR023227">
    <property type="entry name" value="SAM_OH_AdoTrfase_C_sf"/>
</dbReference>
<dbReference type="Gene3D" id="2.40.30.90">
    <property type="entry name" value="Bacterial fluorinating enzyme like"/>
    <property type="match status" value="1"/>
</dbReference>
<dbReference type="KEGG" id="tel:tll2177"/>
<dbReference type="Proteomes" id="UP000000440">
    <property type="component" value="Chromosome"/>
</dbReference>
<dbReference type="Pfam" id="PF01887">
    <property type="entry name" value="SAM_HAT_N"/>
    <property type="match status" value="1"/>
</dbReference>
<dbReference type="Pfam" id="PF20257">
    <property type="entry name" value="SAM_HAT_C"/>
    <property type="match status" value="1"/>
</dbReference>
<dbReference type="PIRSF" id="PIRSF006779">
    <property type="entry name" value="UCP006779"/>
    <property type="match status" value="1"/>
</dbReference>
<dbReference type="Gene3D" id="3.40.50.10790">
    <property type="entry name" value="S-adenosyl-l-methionine hydroxide adenosyltransferase, N-terminal"/>
    <property type="match status" value="1"/>
</dbReference>
<feature type="domain" description="S-adenosyl-l-methionine hydroxide adenosyltransferase N-terminal" evidence="3">
    <location>
        <begin position="5"/>
        <end position="150"/>
    </location>
</feature>
<dbReference type="eggNOG" id="COG1912">
    <property type="taxonomic scope" value="Bacteria"/>
</dbReference>
<dbReference type="PANTHER" id="PTHR35092">
    <property type="entry name" value="CHLORINASE MJ1651"/>
    <property type="match status" value="1"/>
</dbReference>
<dbReference type="SUPFAM" id="SSF102522">
    <property type="entry name" value="Bacterial fluorinating enzyme, N-terminal domain"/>
    <property type="match status" value="1"/>
</dbReference>
<keyword evidence="6" id="KW-1185">Reference proteome</keyword>
<organism evidence="5 6">
    <name type="scientific">Thermosynechococcus vestitus (strain NIES-2133 / IAM M-273 / BP-1)</name>
    <dbReference type="NCBI Taxonomy" id="197221"/>
    <lineage>
        <taxon>Bacteria</taxon>
        <taxon>Bacillati</taxon>
        <taxon>Cyanobacteriota</taxon>
        <taxon>Cyanophyceae</taxon>
        <taxon>Acaryochloridales</taxon>
        <taxon>Thermosynechococcaceae</taxon>
        <taxon>Thermosynechococcus</taxon>
    </lineage>
</organism>
<comment type="similarity">
    <text evidence="2">Belongs to the SAM hydrolase / SAM-dependent halogenase family.</text>
</comment>
<dbReference type="EnsemblBacteria" id="BAC09729">
    <property type="protein sequence ID" value="BAC09729"/>
    <property type="gene ID" value="BAC09729"/>
</dbReference>
<gene>
    <name evidence="5" type="ordered locus">tll2177</name>
</gene>
<dbReference type="InterPro" id="IPR046469">
    <property type="entry name" value="SAM_HAT_N"/>
</dbReference>